<feature type="domain" description="Phosphoribosyltransferase" evidence="2">
    <location>
        <begin position="96"/>
        <end position="179"/>
    </location>
</feature>
<evidence type="ECO:0000313" key="3">
    <source>
        <dbReference type="EMBL" id="CAB4590593.1"/>
    </source>
</evidence>
<dbReference type="Gene3D" id="3.40.50.2020">
    <property type="match status" value="1"/>
</dbReference>
<dbReference type="InterPro" id="IPR029057">
    <property type="entry name" value="PRTase-like"/>
</dbReference>
<organism evidence="3">
    <name type="scientific">freshwater metagenome</name>
    <dbReference type="NCBI Taxonomy" id="449393"/>
    <lineage>
        <taxon>unclassified sequences</taxon>
        <taxon>metagenomes</taxon>
        <taxon>ecological metagenomes</taxon>
    </lineage>
</organism>
<dbReference type="InterPro" id="IPR000836">
    <property type="entry name" value="PRTase_dom"/>
</dbReference>
<dbReference type="SUPFAM" id="SSF53271">
    <property type="entry name" value="PRTase-like"/>
    <property type="match status" value="1"/>
</dbReference>
<dbReference type="Pfam" id="PF00156">
    <property type="entry name" value="Pribosyltran"/>
    <property type="match status" value="1"/>
</dbReference>
<accession>A0A6J6FUC6</accession>
<dbReference type="AlphaFoldDB" id="A0A6J6FUC6"/>
<dbReference type="PANTHER" id="PTHR47505:SF1">
    <property type="entry name" value="DNA UTILIZATION PROTEIN YHGH"/>
    <property type="match status" value="1"/>
</dbReference>
<comment type="similarity">
    <text evidence="1">Belongs to the ComF/GntX family.</text>
</comment>
<evidence type="ECO:0000259" key="2">
    <source>
        <dbReference type="Pfam" id="PF00156"/>
    </source>
</evidence>
<sequence length="201" mass="22200">MSSPKFHGVYKDVSNEACSNVGPKVIVAFGYSKIVRQMILSMKYRNMRSSVAVLGAALAERITQEAAISDQKIDLISWAPTTARRKLERGHDHAEILAHFVAKELKVQCRGVLRRLTDLPQTGRTRQQRLVGPRFVSRPLNNKCVVVIDDVVTTGTTLKRASQALYEGGAELVICAAVASTVLWQSSIESCEPAKARRLRP</sequence>
<dbReference type="EMBL" id="CAEZUN010000002">
    <property type="protein sequence ID" value="CAB4590593.1"/>
    <property type="molecule type" value="Genomic_DNA"/>
</dbReference>
<dbReference type="PANTHER" id="PTHR47505">
    <property type="entry name" value="DNA UTILIZATION PROTEIN YHGH"/>
    <property type="match status" value="1"/>
</dbReference>
<name>A0A6J6FUC6_9ZZZZ</name>
<reference evidence="3" key="1">
    <citation type="submission" date="2020-05" db="EMBL/GenBank/DDBJ databases">
        <authorList>
            <person name="Chiriac C."/>
            <person name="Salcher M."/>
            <person name="Ghai R."/>
            <person name="Kavagutti S V."/>
        </authorList>
    </citation>
    <scope>NUCLEOTIDE SEQUENCE</scope>
</reference>
<evidence type="ECO:0000256" key="1">
    <source>
        <dbReference type="ARBA" id="ARBA00008007"/>
    </source>
</evidence>
<gene>
    <name evidence="3" type="ORF">UFOPK1826_00033</name>
</gene>
<proteinExistence type="inferred from homology"/>
<protein>
    <submittedName>
        <fullName evidence="3">Unannotated protein</fullName>
    </submittedName>
</protein>
<dbReference type="InterPro" id="IPR051910">
    <property type="entry name" value="ComF/GntX_DNA_util-trans"/>
</dbReference>